<comment type="domain">
    <text evidence="7">Histidine-containing phosphotransfer domain (HPt) contains an active histidine that mediates the phosphotransfer.</text>
</comment>
<dbReference type="GO" id="GO:0000160">
    <property type="term" value="P:phosphorelay signal transduction system"/>
    <property type="evidence" value="ECO:0007669"/>
    <property type="project" value="UniProtKB-UniRule"/>
</dbReference>
<dbReference type="Gene3D" id="1.20.120.160">
    <property type="entry name" value="HPT domain"/>
    <property type="match status" value="1"/>
</dbReference>
<organism evidence="9">
    <name type="scientific">Wolffia australiana</name>
    <name type="common">Water-meal</name>
    <name type="synonym">Wolffia arrhiza var. australiana</name>
    <dbReference type="NCBI Taxonomy" id="161112"/>
    <lineage>
        <taxon>Eukaryota</taxon>
        <taxon>Viridiplantae</taxon>
        <taxon>Streptophyta</taxon>
        <taxon>Embryophyta</taxon>
        <taxon>Tracheophyta</taxon>
        <taxon>Spermatophyta</taxon>
        <taxon>Magnoliopsida</taxon>
        <taxon>Liliopsida</taxon>
        <taxon>Araceae</taxon>
        <taxon>Lemnoideae</taxon>
        <taxon>Wolffia</taxon>
    </lineage>
</organism>
<evidence type="ECO:0000256" key="4">
    <source>
        <dbReference type="ARBA" id="ARBA00023242"/>
    </source>
</evidence>
<evidence type="ECO:0000313" key="9">
    <source>
        <dbReference type="EMBL" id="AEY84978.1"/>
    </source>
</evidence>
<dbReference type="CDD" id="cd00088">
    <property type="entry name" value="HPT"/>
    <property type="match status" value="1"/>
</dbReference>
<evidence type="ECO:0000256" key="1">
    <source>
        <dbReference type="ARBA" id="ARBA00022490"/>
    </source>
</evidence>
<evidence type="ECO:0000256" key="6">
    <source>
        <dbReference type="PROSITE-ProRule" id="PRU00110"/>
    </source>
</evidence>
<keyword evidence="2 7" id="KW-0932">Cytokinin signaling pathway</keyword>
<evidence type="ECO:0000256" key="3">
    <source>
        <dbReference type="ARBA" id="ARBA00023012"/>
    </source>
</evidence>
<dbReference type="AlphaFoldDB" id="H6UGX3"/>
<feature type="modified residue" description="Phosphohistidine" evidence="6">
    <location>
        <position position="79"/>
    </location>
</feature>
<comment type="subcellular location">
    <subcellularLocation>
        <location evidence="7">Cytoplasm</location>
        <location evidence="7">Cytosol</location>
    </subcellularLocation>
    <subcellularLocation>
        <location evidence="7">Nucleus</location>
    </subcellularLocation>
</comment>
<sequence length="146" mass="16559">MAAAAIRDQLNGLVNSMFAEGLLDGQFNQLQMLQDETNPGFVAEVITLFCEDAERLIKELSTLLDQPVVDYFKVDAYVHQLKGSSASVGAQYIKLACVKLRQFCEAKNKEGCAHALNLIRHEYYRLKVKLEMMVQLERRIQAYEGQ</sequence>
<dbReference type="GO" id="GO:0080038">
    <property type="term" value="P:positive regulation of cytokinin-activated signaling pathway"/>
    <property type="evidence" value="ECO:0007669"/>
    <property type="project" value="UniProtKB-ARBA"/>
</dbReference>
<proteinExistence type="evidence at transcript level"/>
<dbReference type="GO" id="GO:0005634">
    <property type="term" value="C:nucleus"/>
    <property type="evidence" value="ECO:0007669"/>
    <property type="project" value="UniProtKB-SubCell"/>
</dbReference>
<accession>H6UGX3</accession>
<dbReference type="SUPFAM" id="SSF47226">
    <property type="entry name" value="Histidine-containing phosphotransfer domain, HPT domain"/>
    <property type="match status" value="1"/>
</dbReference>
<dbReference type="InterPro" id="IPR045871">
    <property type="entry name" value="AHP1-5/YPD1"/>
</dbReference>
<feature type="domain" description="HPt" evidence="8">
    <location>
        <begin position="38"/>
        <end position="143"/>
    </location>
</feature>
<keyword evidence="6" id="KW-0597">Phosphoprotein</keyword>
<dbReference type="GO" id="GO:0043424">
    <property type="term" value="F:protein histidine kinase binding"/>
    <property type="evidence" value="ECO:0007669"/>
    <property type="project" value="UniProtKB-UniRule"/>
</dbReference>
<evidence type="ECO:0000256" key="2">
    <source>
        <dbReference type="ARBA" id="ARBA00022864"/>
    </source>
</evidence>
<reference evidence="9" key="1">
    <citation type="submission" date="2011-09" db="EMBL/GenBank/DDBJ databases">
        <authorList>
            <person name="Smith J."/>
            <person name="Edelberg M."/>
            <person name="Mead J."/>
        </authorList>
    </citation>
    <scope>NUCLEOTIDE SEQUENCE</scope>
</reference>
<dbReference type="GO" id="GO:0005829">
    <property type="term" value="C:cytosol"/>
    <property type="evidence" value="ECO:0007669"/>
    <property type="project" value="UniProtKB-SubCell"/>
</dbReference>
<evidence type="ECO:0000256" key="7">
    <source>
        <dbReference type="RuleBase" id="RU369004"/>
    </source>
</evidence>
<keyword evidence="1" id="KW-0963">Cytoplasm</keyword>
<keyword evidence="3 7" id="KW-0902">Two-component regulatory system</keyword>
<dbReference type="GO" id="GO:0009927">
    <property type="term" value="F:histidine phosphotransfer kinase activity"/>
    <property type="evidence" value="ECO:0007669"/>
    <property type="project" value="UniProtKB-UniRule"/>
</dbReference>
<dbReference type="InterPro" id="IPR036641">
    <property type="entry name" value="HPT_dom_sf"/>
</dbReference>
<dbReference type="GO" id="GO:0009736">
    <property type="term" value="P:cytokinin-activated signaling pathway"/>
    <property type="evidence" value="ECO:0007669"/>
    <property type="project" value="UniProtKB-KW"/>
</dbReference>
<dbReference type="PANTHER" id="PTHR28242">
    <property type="entry name" value="PHOSPHORELAY INTERMEDIATE PROTEIN YPD1"/>
    <property type="match status" value="1"/>
</dbReference>
<dbReference type="PROSITE" id="PS50894">
    <property type="entry name" value="HPT"/>
    <property type="match status" value="1"/>
</dbReference>
<name>H6UGX3_WOLAU</name>
<dbReference type="Pfam" id="PF01627">
    <property type="entry name" value="Hpt"/>
    <property type="match status" value="1"/>
</dbReference>
<dbReference type="EMBL" id="JN642623">
    <property type="protein sequence ID" value="AEY84978.1"/>
    <property type="molecule type" value="mRNA"/>
</dbReference>
<evidence type="ECO:0000259" key="8">
    <source>
        <dbReference type="PROSITE" id="PS50894"/>
    </source>
</evidence>
<evidence type="ECO:0000256" key="5">
    <source>
        <dbReference type="ARBA" id="ARBA00057097"/>
    </source>
</evidence>
<protein>
    <recommendedName>
        <fullName evidence="7">Histidine-containing phosphotransfer protein</fullName>
    </recommendedName>
</protein>
<dbReference type="InterPro" id="IPR008207">
    <property type="entry name" value="Sig_transdc_His_kin_Hpt_dom"/>
</dbReference>
<dbReference type="PANTHER" id="PTHR28242:SF30">
    <property type="entry name" value="HISTIDINE-CONTAINING PHOSPHOTRANSFER PROTEIN 2"/>
    <property type="match status" value="1"/>
</dbReference>
<dbReference type="FunFam" id="1.20.120.160:FF:000001">
    <property type="entry name" value="Histidine-containing phosphotransfer protein 1"/>
    <property type="match status" value="1"/>
</dbReference>
<keyword evidence="4" id="KW-0539">Nucleus</keyword>
<comment type="function">
    <text evidence="5">Functions as a two-component phosphorelay mediators between cytokinin sensor histidine kinases and response regulators (B-type ARRs). Plays an important role in propagating cytokinin signal transduction through the multistep His-to-Asp phosphorelay. Functions as a positive regulator of the cytokinin signaling pathway. May play a regulatory role in salt and drought tolerance during plant development.</text>
</comment>